<dbReference type="Proteomes" id="UP001165667">
    <property type="component" value="Unassembled WGS sequence"/>
</dbReference>
<keyword evidence="2" id="KW-0808">Transferase</keyword>
<keyword evidence="3" id="KW-1185">Reference proteome</keyword>
<dbReference type="PANTHER" id="PTHR43190">
    <property type="entry name" value="N-ACETYL-D-GLUCOSAMINE KINASE"/>
    <property type="match status" value="1"/>
</dbReference>
<dbReference type="Gene3D" id="3.30.420.40">
    <property type="match status" value="2"/>
</dbReference>
<keyword evidence="2" id="KW-0418">Kinase</keyword>
<dbReference type="CDD" id="cd24007">
    <property type="entry name" value="ASKHA_NBD_eukNAGK-like"/>
    <property type="match status" value="1"/>
</dbReference>
<evidence type="ECO:0000259" key="1">
    <source>
        <dbReference type="Pfam" id="PF01869"/>
    </source>
</evidence>
<reference evidence="2" key="1">
    <citation type="submission" date="2022-05" db="EMBL/GenBank/DDBJ databases">
        <authorList>
            <person name="Pankratov T."/>
        </authorList>
    </citation>
    <scope>NUCLEOTIDE SEQUENCE</scope>
    <source>
        <strain evidence="2">BP6-180914</strain>
    </source>
</reference>
<dbReference type="InterPro" id="IPR002731">
    <property type="entry name" value="ATPase_BadF"/>
</dbReference>
<feature type="domain" description="ATPase BadF/BadG/BcrA/BcrD type" evidence="1">
    <location>
        <begin position="9"/>
        <end position="289"/>
    </location>
</feature>
<dbReference type="RefSeq" id="WP_282588059.1">
    <property type="nucleotide sequence ID" value="NZ_JAMOIM010000030.1"/>
</dbReference>
<dbReference type="EMBL" id="JAMOIM010000030">
    <property type="protein sequence ID" value="MCW6511684.1"/>
    <property type="molecule type" value="Genomic_DNA"/>
</dbReference>
<dbReference type="InterPro" id="IPR052519">
    <property type="entry name" value="Euk-type_GlcNAc_Kinase"/>
</dbReference>
<dbReference type="GO" id="GO:0016301">
    <property type="term" value="F:kinase activity"/>
    <property type="evidence" value="ECO:0007669"/>
    <property type="project" value="UniProtKB-KW"/>
</dbReference>
<dbReference type="SUPFAM" id="SSF53067">
    <property type="entry name" value="Actin-like ATPase domain"/>
    <property type="match status" value="2"/>
</dbReference>
<organism evidence="2 3">
    <name type="scientific">Lichenifustis flavocetrariae</name>
    <dbReference type="NCBI Taxonomy" id="2949735"/>
    <lineage>
        <taxon>Bacteria</taxon>
        <taxon>Pseudomonadati</taxon>
        <taxon>Pseudomonadota</taxon>
        <taxon>Alphaproteobacteria</taxon>
        <taxon>Hyphomicrobiales</taxon>
        <taxon>Lichenihabitantaceae</taxon>
        <taxon>Lichenifustis</taxon>
    </lineage>
</organism>
<dbReference type="PANTHER" id="PTHR43190:SF3">
    <property type="entry name" value="N-ACETYL-D-GLUCOSAMINE KINASE"/>
    <property type="match status" value="1"/>
</dbReference>
<dbReference type="InterPro" id="IPR043129">
    <property type="entry name" value="ATPase_NBD"/>
</dbReference>
<name>A0AA41YZZ5_9HYPH</name>
<dbReference type="AlphaFoldDB" id="A0AA41YZZ5"/>
<comment type="caution">
    <text evidence="2">The sequence shown here is derived from an EMBL/GenBank/DDBJ whole genome shotgun (WGS) entry which is preliminary data.</text>
</comment>
<evidence type="ECO:0000313" key="2">
    <source>
        <dbReference type="EMBL" id="MCW6511684.1"/>
    </source>
</evidence>
<protein>
    <submittedName>
        <fullName evidence="2">N-acetylglucosamine kinase</fullName>
    </submittedName>
</protein>
<evidence type="ECO:0000313" key="3">
    <source>
        <dbReference type="Proteomes" id="UP001165667"/>
    </source>
</evidence>
<accession>A0AA41YZZ5</accession>
<proteinExistence type="predicted"/>
<dbReference type="Pfam" id="PF01869">
    <property type="entry name" value="BcrAD_BadFG"/>
    <property type="match status" value="1"/>
</dbReference>
<sequence>MAHSPDLILGLDGGGTKTILAVTDRDGSIHHLGRYPPLDPFTHPDWADRLREVLSHIYPWRARLADGVFALPCHGEVARLSEQQNVVAYQQLECPQEVVNDVEAAFDGALTGHPGVLLLAGTGSMAWAGNGQRTMRCGGWGDVFGDEGSAYWIGREALAEIGRALDGRSPNESFAQAMLAGLGIKPDALLGWCYDLPTRRAPIAALALRVDAEAEAGDIAALSILTRAGDALAAHAEACAQRLHLPRPLVWSHAGSVFRSRTVMTRVIERLGAEPRTPRLPPVGGALLRAARRAGWIVDGTWIERLDRVLSEAERGVWAA</sequence>
<gene>
    <name evidence="2" type="ORF">M8523_27315</name>
</gene>